<sequence>MGTSTNERNAIIEVETITPIIDTDGYPKTHLYYDSREGNKFYRGMEPVEIGTEQIEGEDGEVVIVPVHEDSPILVAVIEESNIVGIVEL</sequence>
<protein>
    <submittedName>
        <fullName evidence="1">Uncharacterized protein</fullName>
    </submittedName>
</protein>
<proteinExistence type="predicted"/>
<reference evidence="1 2" key="1">
    <citation type="submission" date="2017-04" db="EMBL/GenBank/DDBJ databases">
        <authorList>
            <person name="Afonso C.L."/>
            <person name="Miller P.J."/>
            <person name="Scott M.A."/>
            <person name="Spackman E."/>
            <person name="Goraichik I."/>
            <person name="Dimitrov K.M."/>
            <person name="Suarez D.L."/>
            <person name="Swayne D.E."/>
        </authorList>
    </citation>
    <scope>NUCLEOTIDE SEQUENCE [LARGE SCALE GENOMIC DNA]</scope>
    <source>
        <strain evidence="1 2">DSM 22418</strain>
    </source>
</reference>
<organism evidence="1 2">
    <name type="scientific">Sphingobacterium psychroaquaticum</name>
    <dbReference type="NCBI Taxonomy" id="561061"/>
    <lineage>
        <taxon>Bacteria</taxon>
        <taxon>Pseudomonadati</taxon>
        <taxon>Bacteroidota</taxon>
        <taxon>Sphingobacteriia</taxon>
        <taxon>Sphingobacteriales</taxon>
        <taxon>Sphingobacteriaceae</taxon>
        <taxon>Sphingobacterium</taxon>
    </lineage>
</organism>
<keyword evidence="2" id="KW-1185">Reference proteome</keyword>
<dbReference type="Proteomes" id="UP000192980">
    <property type="component" value="Unassembled WGS sequence"/>
</dbReference>
<evidence type="ECO:0000313" key="1">
    <source>
        <dbReference type="EMBL" id="SMG32514.1"/>
    </source>
</evidence>
<dbReference type="AlphaFoldDB" id="A0A1X7JVL9"/>
<name>A0A1X7JVL9_9SPHI</name>
<dbReference type="RefSeq" id="WP_085472978.1">
    <property type="nucleotide sequence ID" value="NZ_FXAU01000003.1"/>
</dbReference>
<dbReference type="STRING" id="561061.SAMN05660862_2260"/>
<evidence type="ECO:0000313" key="2">
    <source>
        <dbReference type="Proteomes" id="UP000192980"/>
    </source>
</evidence>
<dbReference type="EMBL" id="FXAU01000003">
    <property type="protein sequence ID" value="SMG32514.1"/>
    <property type="molecule type" value="Genomic_DNA"/>
</dbReference>
<gene>
    <name evidence="1" type="ORF">SAMN05660862_2260</name>
</gene>
<accession>A0A1X7JVL9</accession>